<organism evidence="3 4">
    <name type="scientific">Penicillium daleae</name>
    <dbReference type="NCBI Taxonomy" id="63821"/>
    <lineage>
        <taxon>Eukaryota</taxon>
        <taxon>Fungi</taxon>
        <taxon>Dikarya</taxon>
        <taxon>Ascomycota</taxon>
        <taxon>Pezizomycotina</taxon>
        <taxon>Eurotiomycetes</taxon>
        <taxon>Eurotiomycetidae</taxon>
        <taxon>Eurotiales</taxon>
        <taxon>Aspergillaceae</taxon>
        <taxon>Penicillium</taxon>
    </lineage>
</organism>
<sequence>MRFLCLHGRGTNSDILEAQLAPLRRRLAQHTLEFFDAQNACAAAPGISGVYPPPYLCWYKHGKPEEVSVALDDLRAVLEEDGPYDGLIGFSEGAALITSLLLCDEHAGHRPRVQLAVLFNSVVPLIADPIAMHHASSPLGELVHEHHNHYLALLQTDGQVNGPLSQARGFSPVGPLRIAVSTVHIIGDQDPFAPSSQLVVGMCRPERVQMLWHDGSHKLPQAGEVLDHCAELIETAIMLSSLDI</sequence>
<dbReference type="PANTHER" id="PTHR48070">
    <property type="entry name" value="ESTERASE OVCA2"/>
    <property type="match status" value="1"/>
</dbReference>
<keyword evidence="4" id="KW-1185">Reference proteome</keyword>
<evidence type="ECO:0000313" key="4">
    <source>
        <dbReference type="Proteomes" id="UP001213681"/>
    </source>
</evidence>
<proteinExistence type="predicted"/>
<dbReference type="SUPFAM" id="SSF53474">
    <property type="entry name" value="alpha/beta-Hydrolases"/>
    <property type="match status" value="1"/>
</dbReference>
<reference evidence="3" key="2">
    <citation type="journal article" date="2023" name="IMA Fungus">
        <title>Comparative genomic study of the Penicillium genus elucidates a diverse pangenome and 15 lateral gene transfer events.</title>
        <authorList>
            <person name="Petersen C."/>
            <person name="Sorensen T."/>
            <person name="Nielsen M.R."/>
            <person name="Sondergaard T.E."/>
            <person name="Sorensen J.L."/>
            <person name="Fitzpatrick D.A."/>
            <person name="Frisvad J.C."/>
            <person name="Nielsen K.L."/>
        </authorList>
    </citation>
    <scope>NUCLEOTIDE SEQUENCE</scope>
    <source>
        <strain evidence="3">IBT 16125</strain>
    </source>
</reference>
<reference evidence="3" key="1">
    <citation type="submission" date="2022-12" db="EMBL/GenBank/DDBJ databases">
        <authorList>
            <person name="Petersen C."/>
        </authorList>
    </citation>
    <scope>NUCLEOTIDE SEQUENCE</scope>
    <source>
        <strain evidence="3">IBT 16125</strain>
    </source>
</reference>
<dbReference type="GO" id="GO:0016787">
    <property type="term" value="F:hydrolase activity"/>
    <property type="evidence" value="ECO:0007669"/>
    <property type="project" value="UniProtKB-KW"/>
</dbReference>
<dbReference type="GeneID" id="81603870"/>
<keyword evidence="1" id="KW-0378">Hydrolase</keyword>
<dbReference type="Proteomes" id="UP001213681">
    <property type="component" value="Unassembled WGS sequence"/>
</dbReference>
<dbReference type="GO" id="GO:0005634">
    <property type="term" value="C:nucleus"/>
    <property type="evidence" value="ECO:0007669"/>
    <property type="project" value="TreeGrafter"/>
</dbReference>
<comment type="caution">
    <text evidence="3">The sequence shown here is derived from an EMBL/GenBank/DDBJ whole genome shotgun (WGS) entry which is preliminary data.</text>
</comment>
<gene>
    <name evidence="3" type="ORF">N7458_010245</name>
</gene>
<evidence type="ECO:0000256" key="1">
    <source>
        <dbReference type="ARBA" id="ARBA00022801"/>
    </source>
</evidence>
<dbReference type="InterPro" id="IPR029058">
    <property type="entry name" value="AB_hydrolase_fold"/>
</dbReference>
<evidence type="ECO:0000313" key="3">
    <source>
        <dbReference type="EMBL" id="KAJ5439247.1"/>
    </source>
</evidence>
<dbReference type="GO" id="GO:0019748">
    <property type="term" value="P:secondary metabolic process"/>
    <property type="evidence" value="ECO:0007669"/>
    <property type="project" value="TreeGrafter"/>
</dbReference>
<dbReference type="RefSeq" id="XP_056762476.1">
    <property type="nucleotide sequence ID" value="XM_056913627.1"/>
</dbReference>
<dbReference type="GO" id="GO:0017000">
    <property type="term" value="P:antibiotic biosynthetic process"/>
    <property type="evidence" value="ECO:0007669"/>
    <property type="project" value="UniProtKB-ARBA"/>
</dbReference>
<dbReference type="Pfam" id="PF03959">
    <property type="entry name" value="FSH1"/>
    <property type="match status" value="1"/>
</dbReference>
<dbReference type="EMBL" id="JAPVEA010000008">
    <property type="protein sequence ID" value="KAJ5439247.1"/>
    <property type="molecule type" value="Genomic_DNA"/>
</dbReference>
<dbReference type="PANTHER" id="PTHR48070:SF6">
    <property type="entry name" value="ESTERASE OVCA2"/>
    <property type="match status" value="1"/>
</dbReference>
<dbReference type="GO" id="GO:0072330">
    <property type="term" value="P:monocarboxylic acid biosynthetic process"/>
    <property type="evidence" value="ECO:0007669"/>
    <property type="project" value="UniProtKB-ARBA"/>
</dbReference>
<dbReference type="Gene3D" id="3.40.50.1820">
    <property type="entry name" value="alpha/beta hydrolase"/>
    <property type="match status" value="1"/>
</dbReference>
<feature type="domain" description="Serine hydrolase" evidence="2">
    <location>
        <begin position="2"/>
        <end position="225"/>
    </location>
</feature>
<name>A0AAD6BYZ0_9EURO</name>
<dbReference type="InterPro" id="IPR005645">
    <property type="entry name" value="FSH-like_dom"/>
</dbReference>
<dbReference type="AlphaFoldDB" id="A0AAD6BYZ0"/>
<protein>
    <recommendedName>
        <fullName evidence="2">Serine hydrolase domain-containing protein</fullName>
    </recommendedName>
</protein>
<dbReference type="GO" id="GO:0005737">
    <property type="term" value="C:cytoplasm"/>
    <property type="evidence" value="ECO:0007669"/>
    <property type="project" value="TreeGrafter"/>
</dbReference>
<dbReference type="InterPro" id="IPR050593">
    <property type="entry name" value="LovG"/>
</dbReference>
<accession>A0AAD6BYZ0</accession>
<evidence type="ECO:0000259" key="2">
    <source>
        <dbReference type="Pfam" id="PF03959"/>
    </source>
</evidence>